<reference evidence="1" key="1">
    <citation type="submission" date="2021-10" db="EMBL/GenBank/DDBJ databases">
        <title>Collection of gut derived symbiotic bacterial strains cultured from healthy donors.</title>
        <authorList>
            <person name="Lin H."/>
            <person name="Littmann E."/>
            <person name="Claire K."/>
            <person name="Pamer E."/>
        </authorList>
    </citation>
    <scope>NUCLEOTIDE SEQUENCE</scope>
    <source>
        <strain evidence="1">MSK.22.92</strain>
    </source>
</reference>
<dbReference type="Proteomes" id="UP001197847">
    <property type="component" value="Unassembled WGS sequence"/>
</dbReference>
<name>A0AAW4WRU0_9FIRM</name>
<proteinExistence type="predicted"/>
<evidence type="ECO:0000313" key="2">
    <source>
        <dbReference type="Proteomes" id="UP001197847"/>
    </source>
</evidence>
<organism evidence="1 2">
    <name type="scientific">Agathobacter rectalis</name>
    <dbReference type="NCBI Taxonomy" id="39491"/>
    <lineage>
        <taxon>Bacteria</taxon>
        <taxon>Bacillati</taxon>
        <taxon>Bacillota</taxon>
        <taxon>Clostridia</taxon>
        <taxon>Lachnospirales</taxon>
        <taxon>Lachnospiraceae</taxon>
        <taxon>Agathobacter</taxon>
    </lineage>
</organism>
<evidence type="ECO:0000313" key="1">
    <source>
        <dbReference type="EMBL" id="MCC2748706.1"/>
    </source>
</evidence>
<gene>
    <name evidence="1" type="ORF">LK487_17095</name>
</gene>
<dbReference type="RefSeq" id="WP_138304951.1">
    <property type="nucleotide sequence ID" value="NZ_JAAISB010000016.1"/>
</dbReference>
<accession>A0AAW4WRU0</accession>
<comment type="caution">
    <text evidence="1">The sequence shown here is derived from an EMBL/GenBank/DDBJ whole genome shotgun (WGS) entry which is preliminary data.</text>
</comment>
<dbReference type="EMBL" id="JAJFBX010000064">
    <property type="protein sequence ID" value="MCC2748706.1"/>
    <property type="molecule type" value="Genomic_DNA"/>
</dbReference>
<protein>
    <submittedName>
        <fullName evidence="1">Uncharacterized protein</fullName>
    </submittedName>
</protein>
<dbReference type="AlphaFoldDB" id="A0AAW4WRU0"/>
<sequence length="70" mass="7963">MALYIYCLSARKAVALENIELEGLSEAELSMVKLESVREVLFQTLLLDDVKFEGGKMYAELCTIFLRGRM</sequence>